<evidence type="ECO:0000313" key="3">
    <source>
        <dbReference type="Proteomes" id="UP001139450"/>
    </source>
</evidence>
<keyword evidence="1" id="KW-0732">Signal</keyword>
<evidence type="ECO:0000256" key="1">
    <source>
        <dbReference type="SAM" id="SignalP"/>
    </source>
</evidence>
<organism evidence="2 3">
    <name type="scientific">Mucilaginibacter straminoryzae</name>
    <dbReference type="NCBI Taxonomy" id="2932774"/>
    <lineage>
        <taxon>Bacteria</taxon>
        <taxon>Pseudomonadati</taxon>
        <taxon>Bacteroidota</taxon>
        <taxon>Sphingobacteriia</taxon>
        <taxon>Sphingobacteriales</taxon>
        <taxon>Sphingobacteriaceae</taxon>
        <taxon>Mucilaginibacter</taxon>
    </lineage>
</organism>
<dbReference type="EMBL" id="JALJEJ010000001">
    <property type="protein sequence ID" value="MCJ8208253.1"/>
    <property type="molecule type" value="Genomic_DNA"/>
</dbReference>
<gene>
    <name evidence="2" type="ORF">MUY27_00945</name>
</gene>
<protein>
    <submittedName>
        <fullName evidence="2">Fumarate hydratase</fullName>
    </submittedName>
</protein>
<dbReference type="RefSeq" id="WP_245128087.1">
    <property type="nucleotide sequence ID" value="NZ_JALJEJ010000001.1"/>
</dbReference>
<reference evidence="2" key="1">
    <citation type="submission" date="2022-04" db="EMBL/GenBank/DDBJ databases">
        <title>Mucilaginibacter sp. RS28 isolated from freshwater.</title>
        <authorList>
            <person name="Ko S.-R."/>
        </authorList>
    </citation>
    <scope>NUCLEOTIDE SEQUENCE</scope>
    <source>
        <strain evidence="2">RS28</strain>
    </source>
</reference>
<dbReference type="AlphaFoldDB" id="A0A9X1WZF5"/>
<keyword evidence="3" id="KW-1185">Reference proteome</keyword>
<feature type="signal peptide" evidence="1">
    <location>
        <begin position="1"/>
        <end position="34"/>
    </location>
</feature>
<dbReference type="Proteomes" id="UP001139450">
    <property type="component" value="Unassembled WGS sequence"/>
</dbReference>
<accession>A0A9X1WZF5</accession>
<feature type="chain" id="PRO_5040857774" evidence="1">
    <location>
        <begin position="35"/>
        <end position="175"/>
    </location>
</feature>
<evidence type="ECO:0000313" key="2">
    <source>
        <dbReference type="EMBL" id="MCJ8208253.1"/>
    </source>
</evidence>
<dbReference type="PROSITE" id="PS51257">
    <property type="entry name" value="PROKAR_LIPOPROTEIN"/>
    <property type="match status" value="1"/>
</dbReference>
<name>A0A9X1WZF5_9SPHI</name>
<sequence length="175" mass="20182">MKKTFRSTTSAVKITLACMTMAVLLAACSPNARYQGKGETTLQGEWKQDSVRLQQKLITYSLYNFKFNCDSFFVSINTVSKVNYGADTCMNKGHWTEYARGLYVMSHDTLRIRGFFTYPNQKIKYQADCFRVGVIDERFKVKQLSDSLYQFRNLTSTEPFTMHLTKKITCVPKPL</sequence>
<comment type="caution">
    <text evidence="2">The sequence shown here is derived from an EMBL/GenBank/DDBJ whole genome shotgun (WGS) entry which is preliminary data.</text>
</comment>
<proteinExistence type="predicted"/>